<dbReference type="GeneID" id="106463754"/>
<dbReference type="InterPro" id="IPR059155">
    <property type="entry name" value="GLOD4_dom"/>
</dbReference>
<accession>A0ABM1BCK1</accession>
<dbReference type="CDD" id="cd16357">
    <property type="entry name" value="GLOD4_C"/>
    <property type="match status" value="1"/>
</dbReference>
<dbReference type="SUPFAM" id="SSF54593">
    <property type="entry name" value="Glyoxalase/Bleomycin resistance protein/Dihydroxybiphenyl dioxygenase"/>
    <property type="match status" value="2"/>
</dbReference>
<evidence type="ECO:0000256" key="1">
    <source>
        <dbReference type="ARBA" id="ARBA00010363"/>
    </source>
</evidence>
<evidence type="ECO:0000313" key="4">
    <source>
        <dbReference type="Proteomes" id="UP000694941"/>
    </source>
</evidence>
<evidence type="ECO:0000259" key="3">
    <source>
        <dbReference type="PROSITE" id="PS51819"/>
    </source>
</evidence>
<feature type="domain" description="VOC" evidence="3">
    <location>
        <begin position="5"/>
        <end position="129"/>
    </location>
</feature>
<reference evidence="5" key="1">
    <citation type="submission" date="2025-08" db="UniProtKB">
        <authorList>
            <consortium name="RefSeq"/>
        </authorList>
    </citation>
    <scope>IDENTIFICATION</scope>
    <source>
        <tissue evidence="5">Muscle</tissue>
    </source>
</reference>
<feature type="domain" description="VOC" evidence="3">
    <location>
        <begin position="137"/>
        <end position="256"/>
    </location>
</feature>
<dbReference type="CDD" id="cd08358">
    <property type="entry name" value="GLOD4_N"/>
    <property type="match status" value="1"/>
</dbReference>
<dbReference type="RefSeq" id="XP_013779269.1">
    <property type="nucleotide sequence ID" value="XM_013923815.2"/>
</dbReference>
<sequence length="296" mass="33020">MATRRALHFVFKVGDRNLTAHFYKNILGMKILRHEEFEEGCKAACNGPYDGKWSKTMVGFGPEDNHFVAELTYNYGVNQYQLGNDFLGITIKSQTAIENAKNLNWPVKEDNNCYVIEAPGGYKFYLINDSQPQEKDPVQKVTLASSDLKKSVDFWHGLLDMKIYSQEEKTAVLGYSDNQCKLELCDIGTAVDHAKAFGRIAFSCPAEELQQIESKMKEEGQTILTPLVSLDTPGKATVQVVILADPDGHEICFVGNEAFCELSKVDPKADQLLEEAMAADKSDEWFAKKGISKAQA</sequence>
<dbReference type="Pfam" id="PF21701">
    <property type="entry name" value="GLOD4_C"/>
    <property type="match status" value="1"/>
</dbReference>
<dbReference type="PANTHER" id="PTHR46466:SF1">
    <property type="entry name" value="GLYOXALASE DOMAIN-CONTAINING PROTEIN 4"/>
    <property type="match status" value="1"/>
</dbReference>
<protein>
    <submittedName>
        <fullName evidence="5">Glyoxalase domain-containing protein 4-like</fullName>
    </submittedName>
</protein>
<evidence type="ECO:0000256" key="2">
    <source>
        <dbReference type="ARBA" id="ARBA00022737"/>
    </source>
</evidence>
<dbReference type="PANTHER" id="PTHR46466">
    <property type="entry name" value="GLYOXALASE DOMAIN-CONTAINING PROTEIN 4"/>
    <property type="match status" value="1"/>
</dbReference>
<gene>
    <name evidence="5" type="primary">LOC106463754</name>
</gene>
<dbReference type="Proteomes" id="UP000694941">
    <property type="component" value="Unplaced"/>
</dbReference>
<evidence type="ECO:0000313" key="5">
    <source>
        <dbReference type="RefSeq" id="XP_013779269.1"/>
    </source>
</evidence>
<dbReference type="Gene3D" id="3.10.180.10">
    <property type="entry name" value="2,3-Dihydroxybiphenyl 1,2-Dioxygenase, domain 1"/>
    <property type="match status" value="2"/>
</dbReference>
<dbReference type="InterPro" id="IPR043193">
    <property type="entry name" value="GLOD4"/>
</dbReference>
<comment type="similarity">
    <text evidence="1">Belongs to the glyoxalase I family.</text>
</comment>
<dbReference type="InterPro" id="IPR029068">
    <property type="entry name" value="Glyas_Bleomycin-R_OHBP_Dase"/>
</dbReference>
<keyword evidence="2" id="KW-0677">Repeat</keyword>
<dbReference type="PROSITE" id="PS51819">
    <property type="entry name" value="VOC"/>
    <property type="match status" value="2"/>
</dbReference>
<keyword evidence="4" id="KW-1185">Reference proteome</keyword>
<dbReference type="InterPro" id="IPR037523">
    <property type="entry name" value="VOC_core"/>
</dbReference>
<name>A0ABM1BCK1_LIMPO</name>
<organism evidence="4 5">
    <name type="scientific">Limulus polyphemus</name>
    <name type="common">Atlantic horseshoe crab</name>
    <dbReference type="NCBI Taxonomy" id="6850"/>
    <lineage>
        <taxon>Eukaryota</taxon>
        <taxon>Metazoa</taxon>
        <taxon>Ecdysozoa</taxon>
        <taxon>Arthropoda</taxon>
        <taxon>Chelicerata</taxon>
        <taxon>Merostomata</taxon>
        <taxon>Xiphosura</taxon>
        <taxon>Limulidae</taxon>
        <taxon>Limulus</taxon>
    </lineage>
</organism>
<dbReference type="Pfam" id="PF21207">
    <property type="entry name" value="GLOD4_N"/>
    <property type="match status" value="1"/>
</dbReference>
<proteinExistence type="inferred from homology"/>
<dbReference type="InterPro" id="IPR043194">
    <property type="entry name" value="GLOD4_C"/>
</dbReference>